<evidence type="ECO:0000256" key="2">
    <source>
        <dbReference type="ARBA" id="ARBA00023125"/>
    </source>
</evidence>
<dbReference type="AlphaFoldDB" id="A0A921IRL4"/>
<sequence length="165" mass="18563">MCDSADSDPTARPACAAPDAPQPNDTPEEARARRLLWNLGYCGHYLHFHSGGRSGRAAIICLLAKNDGQMSQQELGAFFDLKPGSLSEILAKIENAGLIERTRNPEDRRQLSIRLTQRGTEEAALEQERRLRFRQRAFSCLTAEEQEQLVVMLDTIRSHWEGLND</sequence>
<dbReference type="Proteomes" id="UP000746751">
    <property type="component" value="Unassembled WGS sequence"/>
</dbReference>
<evidence type="ECO:0000256" key="3">
    <source>
        <dbReference type="ARBA" id="ARBA00023163"/>
    </source>
</evidence>
<evidence type="ECO:0000259" key="5">
    <source>
        <dbReference type="PROSITE" id="PS50995"/>
    </source>
</evidence>
<evidence type="ECO:0000256" key="1">
    <source>
        <dbReference type="ARBA" id="ARBA00023015"/>
    </source>
</evidence>
<proteinExistence type="predicted"/>
<dbReference type="InterPro" id="IPR011991">
    <property type="entry name" value="ArsR-like_HTH"/>
</dbReference>
<dbReference type="PANTHER" id="PTHR42756">
    <property type="entry name" value="TRANSCRIPTIONAL REGULATOR, MARR"/>
    <property type="match status" value="1"/>
</dbReference>
<dbReference type="Pfam" id="PF01047">
    <property type="entry name" value="MarR"/>
    <property type="match status" value="1"/>
</dbReference>
<dbReference type="GO" id="GO:0003677">
    <property type="term" value="F:DNA binding"/>
    <property type="evidence" value="ECO:0007669"/>
    <property type="project" value="UniProtKB-KW"/>
</dbReference>
<feature type="region of interest" description="Disordered" evidence="4">
    <location>
        <begin position="1"/>
        <end position="27"/>
    </location>
</feature>
<feature type="domain" description="HTH marR-type" evidence="5">
    <location>
        <begin position="29"/>
        <end position="158"/>
    </location>
</feature>
<keyword evidence="3" id="KW-0804">Transcription</keyword>
<dbReference type="EMBL" id="DYVF01000069">
    <property type="protein sequence ID" value="HJG31981.1"/>
    <property type="molecule type" value="Genomic_DNA"/>
</dbReference>
<dbReference type="SUPFAM" id="SSF46785">
    <property type="entry name" value="Winged helix' DNA-binding domain"/>
    <property type="match status" value="1"/>
</dbReference>
<dbReference type="SMART" id="SM00347">
    <property type="entry name" value="HTH_MARR"/>
    <property type="match status" value="1"/>
</dbReference>
<evidence type="ECO:0000313" key="6">
    <source>
        <dbReference type="EMBL" id="HJG31981.1"/>
    </source>
</evidence>
<dbReference type="PANTHER" id="PTHR42756:SF1">
    <property type="entry name" value="TRANSCRIPTIONAL REPRESSOR OF EMRAB OPERON"/>
    <property type="match status" value="1"/>
</dbReference>
<protein>
    <submittedName>
        <fullName evidence="6">MarR family transcriptional regulator</fullName>
    </submittedName>
</protein>
<evidence type="ECO:0000313" key="7">
    <source>
        <dbReference type="Proteomes" id="UP000746751"/>
    </source>
</evidence>
<keyword evidence="1" id="KW-0805">Transcription regulation</keyword>
<gene>
    <name evidence="6" type="ORF">K8U80_11420</name>
</gene>
<dbReference type="InterPro" id="IPR000835">
    <property type="entry name" value="HTH_MarR-typ"/>
</dbReference>
<comment type="caution">
    <text evidence="6">The sequence shown here is derived from an EMBL/GenBank/DDBJ whole genome shotgun (WGS) entry which is preliminary data.</text>
</comment>
<accession>A0A921IRL4</accession>
<dbReference type="InterPro" id="IPR036390">
    <property type="entry name" value="WH_DNA-bd_sf"/>
</dbReference>
<dbReference type="PROSITE" id="PS50995">
    <property type="entry name" value="HTH_MARR_2"/>
    <property type="match status" value="1"/>
</dbReference>
<dbReference type="GO" id="GO:0003700">
    <property type="term" value="F:DNA-binding transcription factor activity"/>
    <property type="evidence" value="ECO:0007669"/>
    <property type="project" value="InterPro"/>
</dbReference>
<dbReference type="PRINTS" id="PR00598">
    <property type="entry name" value="HTHMARR"/>
</dbReference>
<organism evidence="6 7">
    <name type="scientific">Collinsella ihumii</name>
    <dbReference type="NCBI Taxonomy" id="1720204"/>
    <lineage>
        <taxon>Bacteria</taxon>
        <taxon>Bacillati</taxon>
        <taxon>Actinomycetota</taxon>
        <taxon>Coriobacteriia</taxon>
        <taxon>Coriobacteriales</taxon>
        <taxon>Coriobacteriaceae</taxon>
        <taxon>Collinsella</taxon>
    </lineage>
</organism>
<dbReference type="InterPro" id="IPR036388">
    <property type="entry name" value="WH-like_DNA-bd_sf"/>
</dbReference>
<dbReference type="Gene3D" id="1.10.10.10">
    <property type="entry name" value="Winged helix-like DNA-binding domain superfamily/Winged helix DNA-binding domain"/>
    <property type="match status" value="1"/>
</dbReference>
<reference evidence="6" key="2">
    <citation type="submission" date="2021-09" db="EMBL/GenBank/DDBJ databases">
        <authorList>
            <person name="Gilroy R."/>
        </authorList>
    </citation>
    <scope>NUCLEOTIDE SEQUENCE</scope>
    <source>
        <strain evidence="6">ChiGjej2B2-7701</strain>
    </source>
</reference>
<dbReference type="CDD" id="cd00090">
    <property type="entry name" value="HTH_ARSR"/>
    <property type="match status" value="1"/>
</dbReference>
<evidence type="ECO:0000256" key="4">
    <source>
        <dbReference type="SAM" id="MobiDB-lite"/>
    </source>
</evidence>
<reference evidence="6" key="1">
    <citation type="journal article" date="2021" name="PeerJ">
        <title>Extensive microbial diversity within the chicken gut microbiome revealed by metagenomics and culture.</title>
        <authorList>
            <person name="Gilroy R."/>
            <person name="Ravi A."/>
            <person name="Getino M."/>
            <person name="Pursley I."/>
            <person name="Horton D.L."/>
            <person name="Alikhan N.F."/>
            <person name="Baker D."/>
            <person name="Gharbi K."/>
            <person name="Hall N."/>
            <person name="Watson M."/>
            <person name="Adriaenssens E.M."/>
            <person name="Foster-Nyarko E."/>
            <person name="Jarju S."/>
            <person name="Secka A."/>
            <person name="Antonio M."/>
            <person name="Oren A."/>
            <person name="Chaudhuri R.R."/>
            <person name="La Ragione R."/>
            <person name="Hildebrand F."/>
            <person name="Pallen M.J."/>
        </authorList>
    </citation>
    <scope>NUCLEOTIDE SEQUENCE</scope>
    <source>
        <strain evidence="6">ChiGjej2B2-7701</strain>
    </source>
</reference>
<keyword evidence="2" id="KW-0238">DNA-binding</keyword>
<name>A0A921IRL4_9ACTN</name>